<keyword evidence="8 14" id="KW-1133">Transmembrane helix</keyword>
<dbReference type="GO" id="GO:0000421">
    <property type="term" value="C:autophagosome membrane"/>
    <property type="evidence" value="ECO:0007669"/>
    <property type="project" value="UniProtKB-SubCell"/>
</dbReference>
<dbReference type="GO" id="GO:0005886">
    <property type="term" value="C:plasma membrane"/>
    <property type="evidence" value="ECO:0007669"/>
    <property type="project" value="UniProtKB-SubCell"/>
</dbReference>
<evidence type="ECO:0000256" key="8">
    <source>
        <dbReference type="ARBA" id="ARBA00022989"/>
    </source>
</evidence>
<accession>A0AAD8ZH41</accession>
<keyword evidence="11" id="KW-0325">Glycoprotein</keyword>
<comment type="similarity">
    <text evidence="4">Belongs to the DRAM/TMEM150 family.</text>
</comment>
<keyword evidence="12" id="KW-0968">Cytoplasmic vesicle</keyword>
<keyword evidence="9" id="KW-0072">Autophagy</keyword>
<dbReference type="GO" id="GO:0006914">
    <property type="term" value="P:autophagy"/>
    <property type="evidence" value="ECO:0007669"/>
    <property type="project" value="UniProtKB-KW"/>
</dbReference>
<evidence type="ECO:0000256" key="12">
    <source>
        <dbReference type="ARBA" id="ARBA00023329"/>
    </source>
</evidence>
<evidence type="ECO:0000256" key="1">
    <source>
        <dbReference type="ARBA" id="ARBA00004337"/>
    </source>
</evidence>
<feature type="transmembrane region" description="Helical" evidence="14">
    <location>
        <begin position="54"/>
        <end position="74"/>
    </location>
</feature>
<dbReference type="InterPro" id="IPR019402">
    <property type="entry name" value="CWH43_N"/>
</dbReference>
<dbReference type="Proteomes" id="UP001239994">
    <property type="component" value="Unassembled WGS sequence"/>
</dbReference>
<evidence type="ECO:0000256" key="11">
    <source>
        <dbReference type="ARBA" id="ARBA00023180"/>
    </source>
</evidence>
<evidence type="ECO:0000256" key="3">
    <source>
        <dbReference type="ARBA" id="ARBA00004651"/>
    </source>
</evidence>
<reference evidence="16" key="1">
    <citation type="submission" date="2023-03" db="EMBL/GenBank/DDBJ databases">
        <title>Electrophorus voltai genome.</title>
        <authorList>
            <person name="Bian C."/>
        </authorList>
    </citation>
    <scope>NUCLEOTIDE SEQUENCE</scope>
    <source>
        <strain evidence="16">CB-2022</strain>
        <tissue evidence="16">Muscle</tissue>
    </source>
</reference>
<evidence type="ECO:0000256" key="10">
    <source>
        <dbReference type="ARBA" id="ARBA00023136"/>
    </source>
</evidence>
<feature type="transmembrane region" description="Helical" evidence="14">
    <location>
        <begin position="154"/>
        <end position="176"/>
    </location>
</feature>
<dbReference type="GO" id="GO:0010008">
    <property type="term" value="C:endosome membrane"/>
    <property type="evidence" value="ECO:0007669"/>
    <property type="project" value="UniProtKB-SubCell"/>
</dbReference>
<dbReference type="EMBL" id="JAROKS010000012">
    <property type="protein sequence ID" value="KAK1799407.1"/>
    <property type="molecule type" value="Genomic_DNA"/>
</dbReference>
<name>A0AAD8ZH41_9TELE</name>
<feature type="domain" description="CWH43-like N-terminal" evidence="15">
    <location>
        <begin position="4"/>
        <end position="208"/>
    </location>
</feature>
<dbReference type="Pfam" id="PF10277">
    <property type="entry name" value="Frag1"/>
    <property type="match status" value="1"/>
</dbReference>
<protein>
    <recommendedName>
        <fullName evidence="15">CWH43-like N-terminal domain-containing protein</fullName>
    </recommendedName>
</protein>
<gene>
    <name evidence="16" type="ORF">P4O66_007632</name>
</gene>
<evidence type="ECO:0000256" key="14">
    <source>
        <dbReference type="SAM" id="Phobius"/>
    </source>
</evidence>
<evidence type="ECO:0000256" key="4">
    <source>
        <dbReference type="ARBA" id="ARBA00006565"/>
    </source>
</evidence>
<comment type="function">
    <text evidence="13">Modulator of macroautophagy that causes accumulation of autophagosomes under basal conditions and enhances autophagic flux. Represses cell death and promotes long-term clonogenic survival of cells grown in the absence of glucose in a macroautophagy-independent manner. May have some role in extracellular matrix engulfment or growth factor receptor recycling, both of which can modulate cell survival.</text>
</comment>
<comment type="subcellular location">
    <subcellularLocation>
        <location evidence="3">Cell membrane</location>
        <topology evidence="3">Multi-pass membrane protein</topology>
    </subcellularLocation>
    <subcellularLocation>
        <location evidence="2">Cytoplasmic vesicle</location>
        <location evidence="2">Autophagosome membrane</location>
        <topology evidence="2">Multi-pass membrane protein</topology>
    </subcellularLocation>
    <subcellularLocation>
        <location evidence="1">Endosome membrane</location>
        <topology evidence="1">Multi-pass membrane protein</topology>
    </subcellularLocation>
</comment>
<evidence type="ECO:0000256" key="6">
    <source>
        <dbReference type="ARBA" id="ARBA00022692"/>
    </source>
</evidence>
<evidence type="ECO:0000313" key="17">
    <source>
        <dbReference type="Proteomes" id="UP001239994"/>
    </source>
</evidence>
<dbReference type="PANTHER" id="PTHR21324">
    <property type="entry name" value="FASTING-INDUCIBLE INTEGRAL MEMBRANE PROTEIN TM6P1-RELATED"/>
    <property type="match status" value="1"/>
</dbReference>
<evidence type="ECO:0000256" key="7">
    <source>
        <dbReference type="ARBA" id="ARBA00022753"/>
    </source>
</evidence>
<evidence type="ECO:0000256" key="5">
    <source>
        <dbReference type="ARBA" id="ARBA00022475"/>
    </source>
</evidence>
<sequence>MWAWALLPVSLAVVSTIGIWAVYKIIQALKTTGKIDKTYCFISTCGSYNHQSCLFSQICNICSVLALWIVCIRYQQVRDLDCASHVNTVSFVLGFISTAGISILGNFQQTVVLGAHLSAEFLAFSMGLAYFWVQVWLTYHAEPSHDRRWAGPARIVFCGLCACLVVVSILVCVFYKLGLRSATAVCEWTVLMCFFALFSIFTAEFRHIEFHKLCVQQGAISSSTSALPVEHFQQS</sequence>
<keyword evidence="7" id="KW-0967">Endosome</keyword>
<proteinExistence type="inferred from homology"/>
<organism evidence="16 17">
    <name type="scientific">Electrophorus voltai</name>
    <dbReference type="NCBI Taxonomy" id="2609070"/>
    <lineage>
        <taxon>Eukaryota</taxon>
        <taxon>Metazoa</taxon>
        <taxon>Chordata</taxon>
        <taxon>Craniata</taxon>
        <taxon>Vertebrata</taxon>
        <taxon>Euteleostomi</taxon>
        <taxon>Actinopterygii</taxon>
        <taxon>Neopterygii</taxon>
        <taxon>Teleostei</taxon>
        <taxon>Ostariophysi</taxon>
        <taxon>Gymnotiformes</taxon>
        <taxon>Gymnotoidei</taxon>
        <taxon>Gymnotidae</taxon>
        <taxon>Electrophorus</taxon>
    </lineage>
</organism>
<keyword evidence="10 14" id="KW-0472">Membrane</keyword>
<evidence type="ECO:0000256" key="13">
    <source>
        <dbReference type="ARBA" id="ARBA00045144"/>
    </source>
</evidence>
<evidence type="ECO:0000256" key="2">
    <source>
        <dbReference type="ARBA" id="ARBA00004542"/>
    </source>
</evidence>
<dbReference type="InterPro" id="IPR050911">
    <property type="entry name" value="DRAM/TMEM150_Autophagy_Mod"/>
</dbReference>
<dbReference type="PANTHER" id="PTHR21324:SF3">
    <property type="entry name" value="MODULATOR OF MACROAUTOPHAGY TMEM150B"/>
    <property type="match status" value="1"/>
</dbReference>
<dbReference type="AlphaFoldDB" id="A0AAD8ZH41"/>
<keyword evidence="17" id="KW-1185">Reference proteome</keyword>
<feature type="transmembrane region" description="Helical" evidence="14">
    <location>
        <begin position="182"/>
        <end position="203"/>
    </location>
</feature>
<comment type="caution">
    <text evidence="16">The sequence shown here is derived from an EMBL/GenBank/DDBJ whole genome shotgun (WGS) entry which is preliminary data.</text>
</comment>
<keyword evidence="6 14" id="KW-0812">Transmembrane</keyword>
<evidence type="ECO:0000313" key="16">
    <source>
        <dbReference type="EMBL" id="KAK1799407.1"/>
    </source>
</evidence>
<evidence type="ECO:0000259" key="15">
    <source>
        <dbReference type="Pfam" id="PF10277"/>
    </source>
</evidence>
<keyword evidence="5" id="KW-1003">Cell membrane</keyword>
<evidence type="ECO:0000256" key="9">
    <source>
        <dbReference type="ARBA" id="ARBA00023006"/>
    </source>
</evidence>
<feature type="transmembrane region" description="Helical" evidence="14">
    <location>
        <begin position="86"/>
        <end position="105"/>
    </location>
</feature>
<feature type="transmembrane region" description="Helical" evidence="14">
    <location>
        <begin position="111"/>
        <end position="133"/>
    </location>
</feature>